<comment type="caution">
    <text evidence="7">The sequence shown here is derived from an EMBL/GenBank/DDBJ whole genome shotgun (WGS) entry which is preliminary data.</text>
</comment>
<dbReference type="PANTHER" id="PTHR47506:SF1">
    <property type="entry name" value="HTH-TYPE TRANSCRIPTIONAL REGULATOR YJDC"/>
    <property type="match status" value="1"/>
</dbReference>
<sequence length="236" mass="24945">MSALVLRSSLCGGYRDAMAARRDTRPYEERRSAILESAAAEFAASGFTAATMASIHRRAGISSGTLFHYFPTKIDLLLGVLDAGRRDTERTLQAIEAEAAGAAAILRYASHVETEITDAIYPGLVRAVADVERLPQVAEALAVETALIDAFIRRHLPQDPEHSGTAAPDASAARAIRWMLDGASTDALVEPVPAGSLERSVARFLDGGPPRGAPAEGAPRRAGHPQAGAPAARSRR</sequence>
<dbReference type="EMBL" id="BSUL01000001">
    <property type="protein sequence ID" value="GMA27350.1"/>
    <property type="molecule type" value="Genomic_DNA"/>
</dbReference>
<evidence type="ECO:0000256" key="5">
    <source>
        <dbReference type="SAM" id="MobiDB-lite"/>
    </source>
</evidence>
<dbReference type="InterPro" id="IPR009057">
    <property type="entry name" value="Homeodomain-like_sf"/>
</dbReference>
<reference evidence="7 8" key="1">
    <citation type="journal article" date="2014" name="Int. J. Syst. Evol. Microbiol.">
        <title>Complete genome sequence of Corynebacterium casei LMG S-19264T (=DSM 44701T), isolated from a smear-ripened cheese.</title>
        <authorList>
            <consortium name="US DOE Joint Genome Institute (JGI-PGF)"/>
            <person name="Walter F."/>
            <person name="Albersmeier A."/>
            <person name="Kalinowski J."/>
            <person name="Ruckert C."/>
        </authorList>
    </citation>
    <scope>NUCLEOTIDE SEQUENCE [LARGE SCALE GENOMIC DNA]</scope>
    <source>
        <strain evidence="7 8">NBRC 112289</strain>
    </source>
</reference>
<feature type="DNA-binding region" description="H-T-H motif" evidence="4">
    <location>
        <begin position="51"/>
        <end position="70"/>
    </location>
</feature>
<dbReference type="AlphaFoldDB" id="A0AA37UHZ5"/>
<dbReference type="PRINTS" id="PR00455">
    <property type="entry name" value="HTHTETR"/>
</dbReference>
<protein>
    <recommendedName>
        <fullName evidence="6">HTH tetR-type domain-containing protein</fullName>
    </recommendedName>
</protein>
<evidence type="ECO:0000313" key="8">
    <source>
        <dbReference type="Proteomes" id="UP001157160"/>
    </source>
</evidence>
<dbReference type="SUPFAM" id="SSF46689">
    <property type="entry name" value="Homeodomain-like"/>
    <property type="match status" value="1"/>
</dbReference>
<evidence type="ECO:0000256" key="4">
    <source>
        <dbReference type="PROSITE-ProRule" id="PRU00335"/>
    </source>
</evidence>
<dbReference type="Gene3D" id="1.10.357.10">
    <property type="entry name" value="Tetracycline Repressor, domain 2"/>
    <property type="match status" value="1"/>
</dbReference>
<dbReference type="Pfam" id="PF00440">
    <property type="entry name" value="TetR_N"/>
    <property type="match status" value="1"/>
</dbReference>
<proteinExistence type="predicted"/>
<keyword evidence="3" id="KW-0804">Transcription</keyword>
<keyword evidence="2 4" id="KW-0238">DNA-binding</keyword>
<evidence type="ECO:0000256" key="3">
    <source>
        <dbReference type="ARBA" id="ARBA00023163"/>
    </source>
</evidence>
<accession>A0AA37UHZ5</accession>
<evidence type="ECO:0000259" key="6">
    <source>
        <dbReference type="PROSITE" id="PS50977"/>
    </source>
</evidence>
<dbReference type="PANTHER" id="PTHR47506">
    <property type="entry name" value="TRANSCRIPTIONAL REGULATORY PROTEIN"/>
    <property type="match status" value="1"/>
</dbReference>
<dbReference type="InterPro" id="IPR023772">
    <property type="entry name" value="DNA-bd_HTH_TetR-type_CS"/>
</dbReference>
<dbReference type="PROSITE" id="PS01081">
    <property type="entry name" value="HTH_TETR_1"/>
    <property type="match status" value="1"/>
</dbReference>
<evidence type="ECO:0000313" key="7">
    <source>
        <dbReference type="EMBL" id="GMA27350.1"/>
    </source>
</evidence>
<evidence type="ECO:0000256" key="2">
    <source>
        <dbReference type="ARBA" id="ARBA00023125"/>
    </source>
</evidence>
<dbReference type="InterPro" id="IPR001647">
    <property type="entry name" value="HTH_TetR"/>
</dbReference>
<organism evidence="7 8">
    <name type="scientific">Arenivirga flava</name>
    <dbReference type="NCBI Taxonomy" id="1930060"/>
    <lineage>
        <taxon>Bacteria</taxon>
        <taxon>Bacillati</taxon>
        <taxon>Actinomycetota</taxon>
        <taxon>Actinomycetes</taxon>
        <taxon>Micrococcales</taxon>
        <taxon>Microbacteriaceae</taxon>
        <taxon>Arenivirga</taxon>
    </lineage>
</organism>
<name>A0AA37UHZ5_9MICO</name>
<keyword evidence="8" id="KW-1185">Reference proteome</keyword>
<feature type="domain" description="HTH tetR-type" evidence="6">
    <location>
        <begin position="28"/>
        <end position="88"/>
    </location>
</feature>
<keyword evidence="1" id="KW-0805">Transcription regulation</keyword>
<evidence type="ECO:0000256" key="1">
    <source>
        <dbReference type="ARBA" id="ARBA00023015"/>
    </source>
</evidence>
<feature type="region of interest" description="Disordered" evidence="5">
    <location>
        <begin position="200"/>
        <end position="236"/>
    </location>
</feature>
<dbReference type="Proteomes" id="UP001157160">
    <property type="component" value="Unassembled WGS sequence"/>
</dbReference>
<dbReference type="PROSITE" id="PS50977">
    <property type="entry name" value="HTH_TETR_2"/>
    <property type="match status" value="1"/>
</dbReference>
<dbReference type="GO" id="GO:0003677">
    <property type="term" value="F:DNA binding"/>
    <property type="evidence" value="ECO:0007669"/>
    <property type="project" value="UniProtKB-UniRule"/>
</dbReference>
<gene>
    <name evidence="7" type="ORF">GCM10025874_06030</name>
</gene>